<dbReference type="Pfam" id="PF20652">
    <property type="entry name" value="Sec8_C"/>
    <property type="match status" value="1"/>
</dbReference>
<dbReference type="AlphaFoldDB" id="A0A8H6FD04"/>
<dbReference type="GO" id="GO:0006904">
    <property type="term" value="P:vesicle docking involved in exocytosis"/>
    <property type="evidence" value="ECO:0007669"/>
    <property type="project" value="InterPro"/>
</dbReference>
<evidence type="ECO:0000256" key="2">
    <source>
        <dbReference type="ARBA" id="ARBA00022483"/>
    </source>
</evidence>
<dbReference type="GO" id="GO:0006893">
    <property type="term" value="P:Golgi to plasma membrane transport"/>
    <property type="evidence" value="ECO:0007669"/>
    <property type="project" value="TreeGrafter"/>
</dbReference>
<dbReference type="InterPro" id="IPR007191">
    <property type="entry name" value="Sec8_exocyst_N"/>
</dbReference>
<feature type="compositionally biased region" description="Polar residues" evidence="5">
    <location>
        <begin position="67"/>
        <end position="78"/>
    </location>
</feature>
<evidence type="ECO:0000256" key="1">
    <source>
        <dbReference type="ARBA" id="ARBA00022448"/>
    </source>
</evidence>
<evidence type="ECO:0000259" key="7">
    <source>
        <dbReference type="Pfam" id="PF20652"/>
    </source>
</evidence>
<protein>
    <recommendedName>
        <fullName evidence="4">Exocyst complex component Sec8</fullName>
    </recommendedName>
</protein>
<feature type="region of interest" description="Disordered" evidence="5">
    <location>
        <begin position="1"/>
        <end position="114"/>
    </location>
</feature>
<dbReference type="GO" id="GO:0006612">
    <property type="term" value="P:protein targeting to membrane"/>
    <property type="evidence" value="ECO:0007669"/>
    <property type="project" value="UniProtKB-UniRule"/>
</dbReference>
<feature type="region of interest" description="Disordered" evidence="5">
    <location>
        <begin position="842"/>
        <end position="867"/>
    </location>
</feature>
<evidence type="ECO:0000256" key="5">
    <source>
        <dbReference type="SAM" id="MobiDB-lite"/>
    </source>
</evidence>
<dbReference type="EMBL" id="JACCJB010000010">
    <property type="protein sequence ID" value="KAF6223551.1"/>
    <property type="molecule type" value="Genomic_DNA"/>
</dbReference>
<keyword evidence="2 4" id="KW-0268">Exocytosis</keyword>
<evidence type="ECO:0000313" key="9">
    <source>
        <dbReference type="Proteomes" id="UP000593566"/>
    </source>
</evidence>
<dbReference type="InterPro" id="IPR039682">
    <property type="entry name" value="Sec8/EXOC4"/>
</dbReference>
<comment type="caution">
    <text evidence="8">The sequence shown here is derived from an EMBL/GenBank/DDBJ whole genome shotgun (WGS) entry which is preliminary data.</text>
</comment>
<gene>
    <name evidence="8" type="ORF">HO133_000394</name>
</gene>
<dbReference type="Proteomes" id="UP000593566">
    <property type="component" value="Unassembled WGS sequence"/>
</dbReference>
<dbReference type="GeneID" id="59328813"/>
<accession>A0A8H6FD04</accession>
<evidence type="ECO:0000256" key="4">
    <source>
        <dbReference type="RuleBase" id="RU367079"/>
    </source>
</evidence>
<keyword evidence="9" id="KW-1185">Reference proteome</keyword>
<dbReference type="Pfam" id="PF04048">
    <property type="entry name" value="Sec8_N"/>
    <property type="match status" value="1"/>
</dbReference>
<dbReference type="InterPro" id="IPR048630">
    <property type="entry name" value="Sec8_M"/>
</dbReference>
<evidence type="ECO:0000256" key="3">
    <source>
        <dbReference type="ARBA" id="ARBA00022927"/>
    </source>
</evidence>
<dbReference type="RefSeq" id="XP_037152768.1">
    <property type="nucleotide sequence ID" value="XM_037291333.1"/>
</dbReference>
<feature type="compositionally biased region" description="Polar residues" evidence="5">
    <location>
        <begin position="855"/>
        <end position="865"/>
    </location>
</feature>
<feature type="compositionally biased region" description="Basic and acidic residues" evidence="5">
    <location>
        <begin position="79"/>
        <end position="96"/>
    </location>
</feature>
<evidence type="ECO:0000313" key="8">
    <source>
        <dbReference type="EMBL" id="KAF6223551.1"/>
    </source>
</evidence>
<dbReference type="PANTHER" id="PTHR14146:SF0">
    <property type="entry name" value="EXOCYST COMPLEX COMPONENT 4"/>
    <property type="match status" value="1"/>
</dbReference>
<proteinExistence type="inferred from homology"/>
<dbReference type="PANTHER" id="PTHR14146">
    <property type="entry name" value="EXOCYST COMPLEX COMPONENT 4"/>
    <property type="match status" value="1"/>
</dbReference>
<dbReference type="GO" id="GO:0090522">
    <property type="term" value="P:vesicle tethering involved in exocytosis"/>
    <property type="evidence" value="ECO:0007669"/>
    <property type="project" value="UniProtKB-UniRule"/>
</dbReference>
<name>A0A8H6FD04_9LECA</name>
<dbReference type="GO" id="GO:0000145">
    <property type="term" value="C:exocyst"/>
    <property type="evidence" value="ECO:0007669"/>
    <property type="project" value="UniProtKB-UniRule"/>
</dbReference>
<evidence type="ECO:0000259" key="6">
    <source>
        <dbReference type="Pfam" id="PF04048"/>
    </source>
</evidence>
<organism evidence="8 9">
    <name type="scientific">Letharia lupina</name>
    <dbReference type="NCBI Taxonomy" id="560253"/>
    <lineage>
        <taxon>Eukaryota</taxon>
        <taxon>Fungi</taxon>
        <taxon>Dikarya</taxon>
        <taxon>Ascomycota</taxon>
        <taxon>Pezizomycotina</taxon>
        <taxon>Lecanoromycetes</taxon>
        <taxon>OSLEUM clade</taxon>
        <taxon>Lecanoromycetidae</taxon>
        <taxon>Lecanorales</taxon>
        <taxon>Lecanorineae</taxon>
        <taxon>Parmeliaceae</taxon>
        <taxon>Letharia</taxon>
    </lineage>
</organism>
<feature type="domain" description="Exocyst complex component Sec8 N-terminal" evidence="6">
    <location>
        <begin position="114"/>
        <end position="253"/>
    </location>
</feature>
<feature type="compositionally biased region" description="Polar residues" evidence="5">
    <location>
        <begin position="1"/>
        <end position="14"/>
    </location>
</feature>
<comment type="similarity">
    <text evidence="4">Belongs to the SEC8 family.</text>
</comment>
<keyword evidence="3 4" id="KW-0653">Protein transport</keyword>
<comment type="function">
    <text evidence="4">Component of the exocyst complex involved in the docking of exocytic vesicles with fusion sites on the plasma membrane.</text>
</comment>
<reference evidence="8 9" key="1">
    <citation type="journal article" date="2020" name="Genomics">
        <title>Complete, high-quality genomes from long-read metagenomic sequencing of two wolf lichen thalli reveals enigmatic genome architecture.</title>
        <authorList>
            <person name="McKenzie S.K."/>
            <person name="Walston R.F."/>
            <person name="Allen J.L."/>
        </authorList>
    </citation>
    <scope>NUCLEOTIDE SEQUENCE [LARGE SCALE GENOMIC DNA]</scope>
    <source>
        <strain evidence="8">WasteWater1</strain>
    </source>
</reference>
<dbReference type="GO" id="GO:0015031">
    <property type="term" value="P:protein transport"/>
    <property type="evidence" value="ECO:0007669"/>
    <property type="project" value="UniProtKB-KW"/>
</dbReference>
<sequence>MSYSNGYTNGSYRTNRYEDLQEDSDSLGGNRQRRAGGYGGFYDGAPSVSAEPQAQPPPPSFRRQGTDHSTGGTGLSVSRTRDIDGYDTSRSRDRGARGQNGARQHGSGPGGRQIEGVLDHIHENWDIITKDDCVPVHIALQLMDYSSLGRGNDYQDFQRTNRHLQKALKAIVNEHHQGFNSSIGTFHKIQASIQASQGRVRSLRDSVQGAKSSLMITKPELKGLGSSSQKYDDMLQILGQIEKLQLVPEKLDARISDKHFLPAVDLLQDALRIIRRSDMENIGALTDLRIYFSNQETSLTDILIEELHDHLYLKSPYCQDRWKPYTGDSANISASETGKVSLPNTWGRPLYRFLDNLDTTSPLEDDASQNPETDSFHYIHMVIESLNKLGHLDVAVDRMEQRLPVELFAIVDRTNQEVDLRHPAHKRAPLNPEKKLLESTWNDTTGGSVILNDLLWTLFSKFEAIAEGHRAFHDVVAGIVKRERLGHPESLTRGFKEMWKLYQSEMRSLLHDYLATDENPSYRLGRQPAAEANMFHKNHRERNKRVFKLSEIDQKSADLAADQRDLDQILQASVPGLVSKSQRRSGVLHNNTNVATDGPVASHKLLVDPNVFNISSLLPPSLSFLQRLRDIVPHDSGIAMSTLTSFLDEFLVNVFQPQLEETVTESCTQSFAELDAFQKDSQWSQHAVVRPIFRGTFHFSTLIRSFCKLLDTIPPDLASTQLIITQMVAYYDKCCECYRALVRRPQLHAQDEVRLKTAAALADSGDVREVAEKLLKGVVEEEEHDLLQKEAKLLITRTNEEPLDPFDIISDRRSVTALCLMYSSMQWLVLQFQQLRRIIPESSRSHRDSTKPQHTRQLSLLSSPQRVDPNTPIYLPMTQETVEAFDSILASMRTLASTALLTLHIDIRLGVIHMLTRTLHAPYLLAQRAQDPDPSILSLNADLLSFADNLTTHLDTRAQHFITNGLALLIDTLLVSNAFQITAGMNDHGCGRMHLNILVLSQNLKSIETSSDDHRNELDRSARFYDLFLEGADSIVERAKDRGGEGLEGFDLEELKALVELWYRDGIESGAREVQIKSKRELGDKLLVLSECLWNR</sequence>
<keyword evidence="1 4" id="KW-0813">Transport</keyword>
<feature type="domain" description="Exocyst complex component Sec8 middle helical bundle" evidence="7">
    <location>
        <begin position="370"/>
        <end position="622"/>
    </location>
</feature>